<dbReference type="GO" id="GO:0008236">
    <property type="term" value="F:serine-type peptidase activity"/>
    <property type="evidence" value="ECO:0007669"/>
    <property type="project" value="UniProtKB-KW"/>
</dbReference>
<reference evidence="9 10" key="1">
    <citation type="submission" date="2019-02" db="EMBL/GenBank/DDBJ databases">
        <title>Deep-cultivation of Planctomycetes and their phenomic and genomic characterization uncovers novel biology.</title>
        <authorList>
            <person name="Wiegand S."/>
            <person name="Jogler M."/>
            <person name="Boedeker C."/>
            <person name="Pinto D."/>
            <person name="Vollmers J."/>
            <person name="Rivas-Marin E."/>
            <person name="Kohn T."/>
            <person name="Peeters S.H."/>
            <person name="Heuer A."/>
            <person name="Rast P."/>
            <person name="Oberbeckmann S."/>
            <person name="Bunk B."/>
            <person name="Jeske O."/>
            <person name="Meyerdierks A."/>
            <person name="Storesund J.E."/>
            <person name="Kallscheuer N."/>
            <person name="Luecker S."/>
            <person name="Lage O.M."/>
            <person name="Pohl T."/>
            <person name="Merkel B.J."/>
            <person name="Hornburger P."/>
            <person name="Mueller R.-W."/>
            <person name="Bruemmer F."/>
            <person name="Labrenz M."/>
            <person name="Spormann A.M."/>
            <person name="Op den Camp H."/>
            <person name="Overmann J."/>
            <person name="Amann R."/>
            <person name="Jetten M.S.M."/>
            <person name="Mascher T."/>
            <person name="Medema M.H."/>
            <person name="Devos D.P."/>
            <person name="Kaster A.-K."/>
            <person name="Ovreas L."/>
            <person name="Rohde M."/>
            <person name="Galperin M.Y."/>
            <person name="Jogler C."/>
        </authorList>
    </citation>
    <scope>NUCLEOTIDE SEQUENCE [LARGE SCALE GENOMIC DNA]</scope>
    <source>
        <strain evidence="9 10">Pan44</strain>
    </source>
</reference>
<dbReference type="SUPFAM" id="SSF52317">
    <property type="entry name" value="Class I glutamine amidotransferase-like"/>
    <property type="match status" value="1"/>
</dbReference>
<dbReference type="EC" id="3.4.15.6" evidence="4"/>
<keyword evidence="9" id="KW-0121">Carboxypeptidase</keyword>
<organism evidence="9 10">
    <name type="scientific">Caulifigura coniformis</name>
    <dbReference type="NCBI Taxonomy" id="2527983"/>
    <lineage>
        <taxon>Bacteria</taxon>
        <taxon>Pseudomonadati</taxon>
        <taxon>Planctomycetota</taxon>
        <taxon>Planctomycetia</taxon>
        <taxon>Planctomycetales</taxon>
        <taxon>Planctomycetaceae</taxon>
        <taxon>Caulifigura</taxon>
    </lineage>
</organism>
<evidence type="ECO:0000256" key="3">
    <source>
        <dbReference type="ARBA" id="ARBA00006534"/>
    </source>
</evidence>
<keyword evidence="10" id="KW-1185">Reference proteome</keyword>
<comment type="function">
    <text evidence="2">Exopeptidase that catalyzes the hydrolytic cleavage of multi-L-arginyl-poly-L-aspartic acid (cyanophycin; a water-insoluble reserve polymer) into aspartate-arginine dipeptides.</text>
</comment>
<dbReference type="InParanoid" id="A0A517S959"/>
<dbReference type="GO" id="GO:0004180">
    <property type="term" value="F:carboxypeptidase activity"/>
    <property type="evidence" value="ECO:0007669"/>
    <property type="project" value="UniProtKB-KW"/>
</dbReference>
<sequence length="284" mass="30130">MTHIGATAMTRSGIWAMLLGLAIPITSQAETAIGPPKGALVIAGGGGDGKDGVISTRFIELAGGPESPIVVIPTAGEQDEFDDKSGGAQLLRSRGAKNVTVLHTRDRGVADSAEFVKPLQTARGVWFGGGRQWRLADAYLGTRTQAAVLDVLTRGGVVGGTSAGATIQGSYLVRGAVEGNQVMMSPGHEEGFALLKDVAIDQHVIRRKRIPDLAPVVEKHPELLGLGVDEKTAIVVQGDQFEVIGESDVVVTDPRRPRREGEDPWYFLKPGDRFDLKSRAKIVP</sequence>
<dbReference type="InterPro" id="IPR029062">
    <property type="entry name" value="Class_I_gatase-like"/>
</dbReference>
<evidence type="ECO:0000313" key="10">
    <source>
        <dbReference type="Proteomes" id="UP000315700"/>
    </source>
</evidence>
<dbReference type="EMBL" id="CP036271">
    <property type="protein sequence ID" value="QDT52636.1"/>
    <property type="molecule type" value="Genomic_DNA"/>
</dbReference>
<evidence type="ECO:0000256" key="8">
    <source>
        <dbReference type="ARBA" id="ARBA00022825"/>
    </source>
</evidence>
<dbReference type="GO" id="GO:0008241">
    <property type="term" value="F:peptidyl-dipeptidase activity"/>
    <property type="evidence" value="ECO:0007669"/>
    <property type="project" value="UniProtKB-EC"/>
</dbReference>
<comment type="catalytic activity">
    <reaction evidence="1">
        <text>[L-4-(L-arginin-2-N-yl)aspartate](n) + H2O = [L-4-(L-arginin-2-N-yl)aspartate](n-1) + L-4-(L-arginin-2-N-yl)aspartate</text>
        <dbReference type="Rhea" id="RHEA:12845"/>
        <dbReference type="Rhea" id="RHEA-COMP:13728"/>
        <dbReference type="Rhea" id="RHEA-COMP:13734"/>
        <dbReference type="ChEBI" id="CHEBI:15377"/>
        <dbReference type="ChEBI" id="CHEBI:137986"/>
        <dbReference type="ChEBI" id="CHEBI:137991"/>
        <dbReference type="EC" id="3.4.15.6"/>
    </reaction>
</comment>
<dbReference type="CDD" id="cd03145">
    <property type="entry name" value="GAT1_cyanophycinase"/>
    <property type="match status" value="1"/>
</dbReference>
<protein>
    <recommendedName>
        <fullName evidence="5">Cyanophycinase</fullName>
        <ecNumber evidence="4">3.4.15.6</ecNumber>
    </recommendedName>
</protein>
<dbReference type="AlphaFoldDB" id="A0A517S959"/>
<dbReference type="InterPro" id="IPR011811">
    <property type="entry name" value="Peptidase_S51_cyanophycinase"/>
</dbReference>
<evidence type="ECO:0000256" key="1">
    <source>
        <dbReference type="ARBA" id="ARBA00001092"/>
    </source>
</evidence>
<dbReference type="KEGG" id="ccos:Pan44_06480"/>
<dbReference type="GO" id="GO:0006508">
    <property type="term" value="P:proteolysis"/>
    <property type="evidence" value="ECO:0007669"/>
    <property type="project" value="UniProtKB-KW"/>
</dbReference>
<dbReference type="PANTHER" id="PTHR36175:SF1">
    <property type="entry name" value="CYANOPHYCINASE"/>
    <property type="match status" value="1"/>
</dbReference>
<comment type="similarity">
    <text evidence="3">Belongs to the peptidase S51 family.</text>
</comment>
<evidence type="ECO:0000256" key="7">
    <source>
        <dbReference type="ARBA" id="ARBA00022801"/>
    </source>
</evidence>
<dbReference type="Proteomes" id="UP000315700">
    <property type="component" value="Chromosome"/>
</dbReference>
<accession>A0A517S959</accession>
<keyword evidence="7 9" id="KW-0378">Hydrolase</keyword>
<keyword evidence="6" id="KW-0645">Protease</keyword>
<keyword evidence="8" id="KW-0720">Serine protease</keyword>
<dbReference type="Gene3D" id="3.40.50.880">
    <property type="match status" value="1"/>
</dbReference>
<name>A0A517S959_9PLAN</name>
<dbReference type="Pfam" id="PF03575">
    <property type="entry name" value="Peptidase_S51"/>
    <property type="match status" value="1"/>
</dbReference>
<evidence type="ECO:0000256" key="6">
    <source>
        <dbReference type="ARBA" id="ARBA00022670"/>
    </source>
</evidence>
<dbReference type="InterPro" id="IPR005320">
    <property type="entry name" value="Peptidase_S51"/>
</dbReference>
<gene>
    <name evidence="9" type="primary">cphB</name>
    <name evidence="9" type="ORF">Pan44_06480</name>
</gene>
<evidence type="ECO:0000256" key="2">
    <source>
        <dbReference type="ARBA" id="ARBA00002039"/>
    </source>
</evidence>
<evidence type="ECO:0000313" key="9">
    <source>
        <dbReference type="EMBL" id="QDT52636.1"/>
    </source>
</evidence>
<evidence type="ECO:0000256" key="5">
    <source>
        <dbReference type="ARBA" id="ARBA00015719"/>
    </source>
</evidence>
<evidence type="ECO:0000256" key="4">
    <source>
        <dbReference type="ARBA" id="ARBA00013115"/>
    </source>
</evidence>
<dbReference type="NCBIfam" id="TIGR02069">
    <property type="entry name" value="cyanophycinase"/>
    <property type="match status" value="1"/>
</dbReference>
<proteinExistence type="inferred from homology"/>
<dbReference type="PANTHER" id="PTHR36175">
    <property type="entry name" value="CYANOPHYCINASE"/>
    <property type="match status" value="1"/>
</dbReference>